<keyword evidence="8" id="KW-1185">Reference proteome</keyword>
<evidence type="ECO:0000313" key="7">
    <source>
        <dbReference type="EMBL" id="EJZ65930.1"/>
    </source>
</evidence>
<dbReference type="AlphaFoldDB" id="K0XPY3"/>
<name>K0XPY3_9BACT</name>
<evidence type="ECO:0000259" key="6">
    <source>
        <dbReference type="Pfam" id="PF08281"/>
    </source>
</evidence>
<dbReference type="InterPro" id="IPR013325">
    <property type="entry name" value="RNA_pol_sigma_r2"/>
</dbReference>
<dbReference type="HOGENOM" id="CLU_047691_4_1_10"/>
<reference evidence="7 8" key="1">
    <citation type="submission" date="2012-08" db="EMBL/GenBank/DDBJ databases">
        <title>The Genome Sequence of Barnesiella intestinihominis YIT 11860.</title>
        <authorList>
            <consortium name="The Broad Institute Genome Sequencing Platform"/>
            <person name="Earl A."/>
            <person name="Ward D."/>
            <person name="Feldgarden M."/>
            <person name="Gevers D."/>
            <person name="Morotomi M."/>
            <person name="Walker B."/>
            <person name="Young S.K."/>
            <person name="Zeng Q."/>
            <person name="Gargeya S."/>
            <person name="Fitzgerald M."/>
            <person name="Haas B."/>
            <person name="Abouelleil A."/>
            <person name="Alvarado L."/>
            <person name="Arachchi H.M."/>
            <person name="Berlin A.M."/>
            <person name="Chapman S.B."/>
            <person name="Goldberg J."/>
            <person name="Griggs A."/>
            <person name="Gujja S."/>
            <person name="Hansen M."/>
            <person name="Howarth C."/>
            <person name="Imamovic A."/>
            <person name="Larimer J."/>
            <person name="McCowen C."/>
            <person name="Montmayeur A."/>
            <person name="Murphy C."/>
            <person name="Neiman D."/>
            <person name="Pearson M."/>
            <person name="Priest M."/>
            <person name="Roberts A."/>
            <person name="Saif S."/>
            <person name="Shea T."/>
            <person name="Sisk P."/>
            <person name="Sykes S."/>
            <person name="Wortman J."/>
            <person name="Nusbaum C."/>
            <person name="Birren B."/>
        </authorList>
    </citation>
    <scope>NUCLEOTIDE SEQUENCE [LARGE SCALE GENOMIC DNA]</scope>
    <source>
        <strain evidence="7 8">YIT 11860</strain>
    </source>
</reference>
<dbReference type="InterPro" id="IPR014284">
    <property type="entry name" value="RNA_pol_sigma-70_dom"/>
</dbReference>
<dbReference type="GO" id="GO:0016987">
    <property type="term" value="F:sigma factor activity"/>
    <property type="evidence" value="ECO:0007669"/>
    <property type="project" value="UniProtKB-KW"/>
</dbReference>
<protein>
    <submittedName>
        <fullName evidence="7">RNA polymerase sigma-70 factor, expansion family 1</fullName>
    </submittedName>
</protein>
<dbReference type="InterPro" id="IPR007627">
    <property type="entry name" value="RNA_pol_sigma70_r2"/>
</dbReference>
<dbReference type="SUPFAM" id="SSF88659">
    <property type="entry name" value="Sigma3 and sigma4 domains of RNA polymerase sigma factors"/>
    <property type="match status" value="1"/>
</dbReference>
<dbReference type="PANTHER" id="PTHR43133:SF46">
    <property type="entry name" value="RNA POLYMERASE SIGMA-70 FACTOR ECF SUBFAMILY"/>
    <property type="match status" value="1"/>
</dbReference>
<evidence type="ECO:0000256" key="1">
    <source>
        <dbReference type="ARBA" id="ARBA00010641"/>
    </source>
</evidence>
<dbReference type="GO" id="GO:0006352">
    <property type="term" value="P:DNA-templated transcription initiation"/>
    <property type="evidence" value="ECO:0007669"/>
    <property type="project" value="InterPro"/>
</dbReference>
<gene>
    <name evidence="7" type="ORF">HMPREF9448_00104</name>
</gene>
<dbReference type="NCBIfam" id="TIGR02985">
    <property type="entry name" value="Sig70_bacteroi1"/>
    <property type="match status" value="1"/>
</dbReference>
<dbReference type="SUPFAM" id="SSF88946">
    <property type="entry name" value="Sigma2 domain of RNA polymerase sigma factors"/>
    <property type="match status" value="1"/>
</dbReference>
<organism evidence="7 8">
    <name type="scientific">Barnesiella intestinihominis YIT 11860</name>
    <dbReference type="NCBI Taxonomy" id="742726"/>
    <lineage>
        <taxon>Bacteria</taxon>
        <taxon>Pseudomonadati</taxon>
        <taxon>Bacteroidota</taxon>
        <taxon>Bacteroidia</taxon>
        <taxon>Bacteroidales</taxon>
        <taxon>Barnesiellaceae</taxon>
        <taxon>Barnesiella</taxon>
    </lineage>
</organism>
<dbReference type="eggNOG" id="COG1595">
    <property type="taxonomic scope" value="Bacteria"/>
</dbReference>
<dbReference type="OrthoDB" id="9782991at2"/>
<dbReference type="Pfam" id="PF04542">
    <property type="entry name" value="Sigma70_r2"/>
    <property type="match status" value="1"/>
</dbReference>
<dbReference type="InterPro" id="IPR013324">
    <property type="entry name" value="RNA_pol_sigma_r3/r4-like"/>
</dbReference>
<dbReference type="InterPro" id="IPR014327">
    <property type="entry name" value="RNA_pol_sigma70_bacteroid"/>
</dbReference>
<sequence>MPIKQAAPRQHHFMQITSQQIEEIRAGKIKTFEILFNAYYPRVKSFAFGMIKDQYEAEEIAQNVFLKLWSNREKLSSDNTLSSYIFTIVQNEVYDFFREKHYSLGYQEKMLSTPQNLQYEIDSEYNIKEIKSIVNRTLQNMPPQRRTIYQMSREQFLSNDEIAKTLGLSKRTVEKHISLALATIKKNLGDFLFWLFIFFIK</sequence>
<evidence type="ECO:0000256" key="2">
    <source>
        <dbReference type="ARBA" id="ARBA00023015"/>
    </source>
</evidence>
<evidence type="ECO:0000256" key="4">
    <source>
        <dbReference type="ARBA" id="ARBA00023163"/>
    </source>
</evidence>
<dbReference type="PANTHER" id="PTHR43133">
    <property type="entry name" value="RNA POLYMERASE ECF-TYPE SIGMA FACTO"/>
    <property type="match status" value="1"/>
</dbReference>
<dbReference type="InterPro" id="IPR039425">
    <property type="entry name" value="RNA_pol_sigma-70-like"/>
</dbReference>
<dbReference type="EMBL" id="ADLE01000001">
    <property type="protein sequence ID" value="EJZ65930.1"/>
    <property type="molecule type" value="Genomic_DNA"/>
</dbReference>
<comment type="similarity">
    <text evidence="1">Belongs to the sigma-70 factor family. ECF subfamily.</text>
</comment>
<evidence type="ECO:0000256" key="3">
    <source>
        <dbReference type="ARBA" id="ARBA00023082"/>
    </source>
</evidence>
<dbReference type="Pfam" id="PF08281">
    <property type="entry name" value="Sigma70_r4_2"/>
    <property type="match status" value="1"/>
</dbReference>
<proteinExistence type="inferred from homology"/>
<dbReference type="GeneID" id="77847479"/>
<dbReference type="GO" id="GO:0003677">
    <property type="term" value="F:DNA binding"/>
    <property type="evidence" value="ECO:0007669"/>
    <property type="project" value="InterPro"/>
</dbReference>
<dbReference type="STRING" id="742726.HMPREF9448_00104"/>
<dbReference type="Gene3D" id="1.10.1740.10">
    <property type="match status" value="1"/>
</dbReference>
<dbReference type="Proteomes" id="UP000006044">
    <property type="component" value="Unassembled WGS sequence"/>
</dbReference>
<comment type="caution">
    <text evidence="7">The sequence shown here is derived from an EMBL/GenBank/DDBJ whole genome shotgun (WGS) entry which is preliminary data.</text>
</comment>
<evidence type="ECO:0000259" key="5">
    <source>
        <dbReference type="Pfam" id="PF04542"/>
    </source>
</evidence>
<dbReference type="Gene3D" id="1.10.10.10">
    <property type="entry name" value="Winged helix-like DNA-binding domain superfamily/Winged helix DNA-binding domain"/>
    <property type="match status" value="1"/>
</dbReference>
<keyword evidence="2" id="KW-0805">Transcription regulation</keyword>
<evidence type="ECO:0000313" key="8">
    <source>
        <dbReference type="Proteomes" id="UP000006044"/>
    </source>
</evidence>
<dbReference type="NCBIfam" id="TIGR02937">
    <property type="entry name" value="sigma70-ECF"/>
    <property type="match status" value="1"/>
</dbReference>
<dbReference type="InterPro" id="IPR036388">
    <property type="entry name" value="WH-like_DNA-bd_sf"/>
</dbReference>
<accession>K0XPY3</accession>
<feature type="domain" description="RNA polymerase sigma factor 70 region 4 type 2" evidence="6">
    <location>
        <begin position="134"/>
        <end position="183"/>
    </location>
</feature>
<dbReference type="RefSeq" id="WP_008860734.1">
    <property type="nucleotide sequence ID" value="NZ_CAXSNY010000008.1"/>
</dbReference>
<keyword evidence="4" id="KW-0804">Transcription</keyword>
<keyword evidence="3" id="KW-0731">Sigma factor</keyword>
<dbReference type="InterPro" id="IPR013249">
    <property type="entry name" value="RNA_pol_sigma70_r4_t2"/>
</dbReference>
<feature type="domain" description="RNA polymerase sigma-70 region 2" evidence="5">
    <location>
        <begin position="35"/>
        <end position="100"/>
    </location>
</feature>